<comment type="subcellular location">
    <subcellularLocation>
        <location evidence="1 7">Cell membrane</location>
        <topology evidence="1 7">Multi-pass membrane protein</topology>
    </subcellularLocation>
</comment>
<evidence type="ECO:0000256" key="3">
    <source>
        <dbReference type="ARBA" id="ARBA00022475"/>
    </source>
</evidence>
<dbReference type="Proteomes" id="UP000272528">
    <property type="component" value="Chromosome"/>
</dbReference>
<dbReference type="InterPro" id="IPR035906">
    <property type="entry name" value="MetI-like_sf"/>
</dbReference>
<feature type="transmembrane region" description="Helical" evidence="7">
    <location>
        <begin position="244"/>
        <end position="263"/>
    </location>
</feature>
<dbReference type="CDD" id="cd06261">
    <property type="entry name" value="TM_PBP2"/>
    <property type="match status" value="1"/>
</dbReference>
<dbReference type="OrthoDB" id="9771544at2"/>
<protein>
    <submittedName>
        <fullName evidence="9">Carbohydrate ABC transporter permease</fullName>
    </submittedName>
</protein>
<reference evidence="10" key="1">
    <citation type="submission" date="2018-12" db="EMBL/GenBank/DDBJ databases">
        <title>Genome sequence of Peanibacillus sp.</title>
        <authorList>
            <person name="Subramani G."/>
            <person name="Srinivasan S."/>
            <person name="Kim M.K."/>
        </authorList>
    </citation>
    <scope>NUCLEOTIDE SEQUENCE [LARGE SCALE GENOMIC DNA]</scope>
    <source>
        <strain evidence="10">18JY67-1</strain>
    </source>
</reference>
<evidence type="ECO:0000256" key="1">
    <source>
        <dbReference type="ARBA" id="ARBA00004651"/>
    </source>
</evidence>
<dbReference type="GO" id="GO:0055085">
    <property type="term" value="P:transmembrane transport"/>
    <property type="evidence" value="ECO:0007669"/>
    <property type="project" value="InterPro"/>
</dbReference>
<evidence type="ECO:0000256" key="5">
    <source>
        <dbReference type="ARBA" id="ARBA00022989"/>
    </source>
</evidence>
<feature type="transmembrane region" description="Helical" evidence="7">
    <location>
        <begin position="71"/>
        <end position="95"/>
    </location>
</feature>
<keyword evidence="10" id="KW-1185">Reference proteome</keyword>
<dbReference type="InterPro" id="IPR000515">
    <property type="entry name" value="MetI-like"/>
</dbReference>
<evidence type="ECO:0000256" key="4">
    <source>
        <dbReference type="ARBA" id="ARBA00022692"/>
    </source>
</evidence>
<feature type="transmembrane region" description="Helical" evidence="7">
    <location>
        <begin position="7"/>
        <end position="30"/>
    </location>
</feature>
<dbReference type="SUPFAM" id="SSF161098">
    <property type="entry name" value="MetI-like"/>
    <property type="match status" value="1"/>
</dbReference>
<dbReference type="RefSeq" id="WP_126019388.1">
    <property type="nucleotide sequence ID" value="NZ_CP034437.1"/>
</dbReference>
<keyword evidence="2 7" id="KW-0813">Transport</keyword>
<evidence type="ECO:0000256" key="2">
    <source>
        <dbReference type="ARBA" id="ARBA00022448"/>
    </source>
</evidence>
<dbReference type="KEGG" id="palb:EJC50_28020"/>
<feature type="transmembrane region" description="Helical" evidence="7">
    <location>
        <begin position="184"/>
        <end position="206"/>
    </location>
</feature>
<dbReference type="EMBL" id="CP034437">
    <property type="protein sequence ID" value="AZN43119.1"/>
    <property type="molecule type" value="Genomic_DNA"/>
</dbReference>
<dbReference type="Gene3D" id="1.10.3720.10">
    <property type="entry name" value="MetI-like"/>
    <property type="match status" value="1"/>
</dbReference>
<feature type="transmembrane region" description="Helical" evidence="7">
    <location>
        <begin position="140"/>
        <end position="163"/>
    </location>
</feature>
<dbReference type="Pfam" id="PF00528">
    <property type="entry name" value="BPD_transp_1"/>
    <property type="match status" value="1"/>
</dbReference>
<evidence type="ECO:0000313" key="10">
    <source>
        <dbReference type="Proteomes" id="UP000272528"/>
    </source>
</evidence>
<dbReference type="PROSITE" id="PS50928">
    <property type="entry name" value="ABC_TM1"/>
    <property type="match status" value="1"/>
</dbReference>
<comment type="similarity">
    <text evidence="7">Belongs to the binding-protein-dependent transport system permease family.</text>
</comment>
<keyword evidence="5 7" id="KW-1133">Transmembrane helix</keyword>
<evidence type="ECO:0000313" key="9">
    <source>
        <dbReference type="EMBL" id="AZN43119.1"/>
    </source>
</evidence>
<dbReference type="PANTHER" id="PTHR43744">
    <property type="entry name" value="ABC TRANSPORTER PERMEASE PROTEIN MG189-RELATED-RELATED"/>
    <property type="match status" value="1"/>
</dbReference>
<dbReference type="GO" id="GO:0005886">
    <property type="term" value="C:plasma membrane"/>
    <property type="evidence" value="ECO:0007669"/>
    <property type="project" value="UniProtKB-SubCell"/>
</dbReference>
<organism evidence="9 10">
    <name type="scientific">Paenibacillus albus</name>
    <dbReference type="NCBI Taxonomy" id="2495582"/>
    <lineage>
        <taxon>Bacteria</taxon>
        <taxon>Bacillati</taxon>
        <taxon>Bacillota</taxon>
        <taxon>Bacilli</taxon>
        <taxon>Bacillales</taxon>
        <taxon>Paenibacillaceae</taxon>
        <taxon>Paenibacillus</taxon>
    </lineage>
</organism>
<feature type="domain" description="ABC transmembrane type-1" evidence="8">
    <location>
        <begin position="72"/>
        <end position="263"/>
    </location>
</feature>
<evidence type="ECO:0000259" key="8">
    <source>
        <dbReference type="PROSITE" id="PS50928"/>
    </source>
</evidence>
<gene>
    <name evidence="9" type="ORF">EJC50_28020</name>
</gene>
<evidence type="ECO:0000256" key="7">
    <source>
        <dbReference type="RuleBase" id="RU363032"/>
    </source>
</evidence>
<dbReference type="AlphaFoldDB" id="A0A3Q8X9B2"/>
<name>A0A3Q8X9B2_9BACL</name>
<keyword evidence="3" id="KW-1003">Cell membrane</keyword>
<accession>A0A3Q8X9B2</accession>
<keyword evidence="6 7" id="KW-0472">Membrane</keyword>
<sequence>MSSKRQVLNGVGVYTLLIALSIMCLIPFVWMVRSSLMQIGQIFSMPPVWIPKPFVFHNYTEAFSLARFDRFFLNTMIIVVLSTLGTVITSSLCAYSFSRVHWRGRDLIFGIILTSMMLPSVITLIPTFIGWQYFHAIDTYAPLIIPAWFGGGAYNIFLIRQFCQTIPVELDEAARVDGASHLTIFTRVIVPLVVPALVVVTLFSFLGNWNDFMGPLVYLNSESKFTLSLGLMFFKGTYTARWDLMMAASTVVVLPVLVVYMLGQRYFIEGIALTGVKG</sequence>
<dbReference type="PANTHER" id="PTHR43744:SF12">
    <property type="entry name" value="ABC TRANSPORTER PERMEASE PROTEIN MG189-RELATED"/>
    <property type="match status" value="1"/>
</dbReference>
<proteinExistence type="inferred from homology"/>
<evidence type="ECO:0000256" key="6">
    <source>
        <dbReference type="ARBA" id="ARBA00023136"/>
    </source>
</evidence>
<keyword evidence="4 7" id="KW-0812">Transmembrane</keyword>
<feature type="transmembrane region" description="Helical" evidence="7">
    <location>
        <begin position="107"/>
        <end position="134"/>
    </location>
</feature>